<evidence type="ECO:0000313" key="2">
    <source>
        <dbReference type="EMBL" id="OIW34579.1"/>
    </source>
</evidence>
<dbReference type="Proteomes" id="UP000182658">
    <property type="component" value="Unassembled WGS sequence"/>
</dbReference>
<dbReference type="OrthoDB" id="5244036at2759"/>
<gene>
    <name evidence="2" type="ORF">CONLIGDRAFT_626613</name>
</gene>
<organism evidence="2 3">
    <name type="scientific">Coniochaeta ligniaria NRRL 30616</name>
    <dbReference type="NCBI Taxonomy" id="1408157"/>
    <lineage>
        <taxon>Eukaryota</taxon>
        <taxon>Fungi</taxon>
        <taxon>Dikarya</taxon>
        <taxon>Ascomycota</taxon>
        <taxon>Pezizomycotina</taxon>
        <taxon>Sordariomycetes</taxon>
        <taxon>Sordariomycetidae</taxon>
        <taxon>Coniochaetales</taxon>
        <taxon>Coniochaetaceae</taxon>
        <taxon>Coniochaeta</taxon>
    </lineage>
</organism>
<accession>A0A1J7J5D0</accession>
<name>A0A1J7J5D0_9PEZI</name>
<keyword evidence="3" id="KW-1185">Reference proteome</keyword>
<feature type="compositionally biased region" description="Basic and acidic residues" evidence="1">
    <location>
        <begin position="1"/>
        <end position="10"/>
    </location>
</feature>
<feature type="region of interest" description="Disordered" evidence="1">
    <location>
        <begin position="1"/>
        <end position="32"/>
    </location>
</feature>
<dbReference type="AlphaFoldDB" id="A0A1J7J5D0"/>
<proteinExistence type="predicted"/>
<sequence>MSTHRQEGRMSKRQRLSGTPHSQSDGKELDPASEKVVKWMRDRFAGAPAVSIKLGADNTTYVFGRDTLISNFGYFSRALETREGGAMFIEGQTQHVDLYDISTPVFGRLWKWILDPDRHLLGTNNWRVVEDFQLQFYLQTIVAADYLQFRNFEEFEKHIAERLALILLSDRRRLSSDHIKLVHDHTAFKSKLIWRVLVSSGVRMFLQEHLPEKGTDSPTIGTDDPGQWIATVAHCQDLRTANPGYAISLATHVSETLKAGRDEDEKLQRAPFGYSQFNPTVPAISYTDPLLSFISFQPTFHRLVHRFTV</sequence>
<evidence type="ECO:0000256" key="1">
    <source>
        <dbReference type="SAM" id="MobiDB-lite"/>
    </source>
</evidence>
<protein>
    <submittedName>
        <fullName evidence="2">Uncharacterized protein</fullName>
    </submittedName>
</protein>
<evidence type="ECO:0000313" key="3">
    <source>
        <dbReference type="Proteomes" id="UP000182658"/>
    </source>
</evidence>
<dbReference type="EMBL" id="KV875093">
    <property type="protein sequence ID" value="OIW34579.1"/>
    <property type="molecule type" value="Genomic_DNA"/>
</dbReference>
<reference evidence="2 3" key="1">
    <citation type="submission" date="2016-10" db="EMBL/GenBank/DDBJ databases">
        <title>Draft genome sequence of Coniochaeta ligniaria NRRL30616, a lignocellulolytic fungus for bioabatement of inhibitors in plant biomass hydrolysates.</title>
        <authorList>
            <consortium name="DOE Joint Genome Institute"/>
            <person name="Jimenez D.J."/>
            <person name="Hector R.E."/>
            <person name="Riley R."/>
            <person name="Sun H."/>
            <person name="Grigoriev I.V."/>
            <person name="Van Elsas J.D."/>
            <person name="Nichols N.N."/>
        </authorList>
    </citation>
    <scope>NUCLEOTIDE SEQUENCE [LARGE SCALE GENOMIC DNA]</scope>
    <source>
        <strain evidence="2 3">NRRL 30616</strain>
    </source>
</reference>
<dbReference type="InParanoid" id="A0A1J7J5D0"/>